<dbReference type="EMBL" id="VWNA01000001">
    <property type="protein sequence ID" value="MQT11406.1"/>
    <property type="molecule type" value="Genomic_DNA"/>
</dbReference>
<accession>A0A6A7XYN2</accession>
<dbReference type="Gene3D" id="3.90.245.10">
    <property type="entry name" value="Ribonucleoside hydrolase-like"/>
    <property type="match status" value="1"/>
</dbReference>
<protein>
    <recommendedName>
        <fullName evidence="2">Inosine/uridine-preferring nucleoside hydrolase domain-containing protein</fullName>
    </recommendedName>
</protein>
<keyword evidence="4" id="KW-1185">Reference proteome</keyword>
<evidence type="ECO:0000259" key="2">
    <source>
        <dbReference type="Pfam" id="PF01156"/>
    </source>
</evidence>
<feature type="domain" description="Inosine/uridine-preferring nucleoside hydrolase" evidence="2">
    <location>
        <begin position="44"/>
        <end position="220"/>
    </location>
</feature>
<feature type="chain" id="PRO_5025417875" description="Inosine/uridine-preferring nucleoside hydrolase domain-containing protein" evidence="1">
    <location>
        <begin position="37"/>
        <end position="339"/>
    </location>
</feature>
<comment type="caution">
    <text evidence="3">The sequence shown here is derived from an EMBL/GenBank/DDBJ whole genome shotgun (WGS) entry which is preliminary data.</text>
</comment>
<name>A0A6A7XYN2_9HYPH</name>
<dbReference type="InterPro" id="IPR001910">
    <property type="entry name" value="Inosine/uridine_hydrolase_dom"/>
</dbReference>
<proteinExistence type="predicted"/>
<evidence type="ECO:0000313" key="3">
    <source>
        <dbReference type="EMBL" id="MQT11406.1"/>
    </source>
</evidence>
<organism evidence="3 4">
    <name type="scientific">Segnochrobactrum spirostomi</name>
    <dbReference type="NCBI Taxonomy" id="2608987"/>
    <lineage>
        <taxon>Bacteria</taxon>
        <taxon>Pseudomonadati</taxon>
        <taxon>Pseudomonadota</taxon>
        <taxon>Alphaproteobacteria</taxon>
        <taxon>Hyphomicrobiales</taxon>
        <taxon>Segnochrobactraceae</taxon>
        <taxon>Segnochrobactrum</taxon>
    </lineage>
</organism>
<dbReference type="Pfam" id="PF01156">
    <property type="entry name" value="IU_nuc_hydro"/>
    <property type="match status" value="1"/>
</dbReference>
<feature type="signal peptide" evidence="1">
    <location>
        <begin position="1"/>
        <end position="36"/>
    </location>
</feature>
<gene>
    <name evidence="3" type="ORF">F0357_01690</name>
</gene>
<sequence length="339" mass="36496">MTARDDLDFGRRRRGAALIGAIAVTFAIFAAPTAKAAPAADCTIIDTDFDVDDMMAIPLVIGNRHVAAIVTSEGYTTAEQGASAVSRLIAEPNQRQIPVIIGADSHRSVADIAKNWPWMVYYRDIMSRVNGLLSAPLMPSRTPAPDYVQEISKRTADCHRIDLLVIGTFSSFVHYSAAIKPKLDRIVIMGKPIGDPTQKPGKYSFNCGYDLPACKTATAELAGLKAFWVDIPRGTEPPYSPSLAMVEGLRGDGLPGALKAALFADRHTWDPAKVGIENGGPGGKALMWDQSAAVFLLHPDMFAPVGGHYEPYKGGSHAQSVATLLRVWTTDTNKAVTYK</sequence>
<evidence type="ECO:0000256" key="1">
    <source>
        <dbReference type="SAM" id="SignalP"/>
    </source>
</evidence>
<dbReference type="Proteomes" id="UP000332515">
    <property type="component" value="Unassembled WGS sequence"/>
</dbReference>
<keyword evidence="1" id="KW-0732">Signal</keyword>
<dbReference type="InterPro" id="IPR036452">
    <property type="entry name" value="Ribo_hydro-like"/>
</dbReference>
<dbReference type="GO" id="GO:0016799">
    <property type="term" value="F:hydrolase activity, hydrolyzing N-glycosyl compounds"/>
    <property type="evidence" value="ECO:0007669"/>
    <property type="project" value="InterPro"/>
</dbReference>
<evidence type="ECO:0000313" key="4">
    <source>
        <dbReference type="Proteomes" id="UP000332515"/>
    </source>
</evidence>
<reference evidence="3 4" key="1">
    <citation type="submission" date="2019-09" db="EMBL/GenBank/DDBJ databases">
        <title>Segnochrobactrum spirostomi gen. nov., sp. nov., isolated from the ciliate Spirostomum cf. yagiui and description of a novel family, Segnochrobactraceae fam. nov. within the order Rhizobiales of the class Alphaproteobacteria.</title>
        <authorList>
            <person name="Akter S."/>
            <person name="Shazib S.U.A."/>
            <person name="Shin M.K."/>
        </authorList>
    </citation>
    <scope>NUCLEOTIDE SEQUENCE [LARGE SCALE GENOMIC DNA]</scope>
    <source>
        <strain evidence="3 4">Sp-1</strain>
    </source>
</reference>
<dbReference type="SUPFAM" id="SSF53590">
    <property type="entry name" value="Nucleoside hydrolase"/>
    <property type="match status" value="1"/>
</dbReference>
<dbReference type="AlphaFoldDB" id="A0A6A7XYN2"/>